<evidence type="ECO:0000313" key="1">
    <source>
        <dbReference type="EMBL" id="GAA57906.1"/>
    </source>
</evidence>
<accession>G7YY77</accession>
<organism evidence="1 2">
    <name type="scientific">Clonorchis sinensis</name>
    <name type="common">Chinese liver fluke</name>
    <dbReference type="NCBI Taxonomy" id="79923"/>
    <lineage>
        <taxon>Eukaryota</taxon>
        <taxon>Metazoa</taxon>
        <taxon>Spiralia</taxon>
        <taxon>Lophotrochozoa</taxon>
        <taxon>Platyhelminthes</taxon>
        <taxon>Trematoda</taxon>
        <taxon>Digenea</taxon>
        <taxon>Opisthorchiida</taxon>
        <taxon>Opisthorchiata</taxon>
        <taxon>Opisthorchiidae</taxon>
        <taxon>Clonorchis</taxon>
    </lineage>
</organism>
<evidence type="ECO:0008006" key="3">
    <source>
        <dbReference type="Google" id="ProtNLM"/>
    </source>
</evidence>
<dbReference type="Proteomes" id="UP000008909">
    <property type="component" value="Unassembled WGS sequence"/>
</dbReference>
<reference evidence="1" key="1">
    <citation type="journal article" date="2011" name="Genome Biol.">
        <title>The draft genome of the carcinogenic human liver fluke Clonorchis sinensis.</title>
        <authorList>
            <person name="Wang X."/>
            <person name="Chen W."/>
            <person name="Huang Y."/>
            <person name="Sun J."/>
            <person name="Men J."/>
            <person name="Liu H."/>
            <person name="Luo F."/>
            <person name="Guo L."/>
            <person name="Lv X."/>
            <person name="Deng C."/>
            <person name="Zhou C."/>
            <person name="Fan Y."/>
            <person name="Li X."/>
            <person name="Huang L."/>
            <person name="Hu Y."/>
            <person name="Liang C."/>
            <person name="Hu X."/>
            <person name="Xu J."/>
            <person name="Yu X."/>
        </authorList>
    </citation>
    <scope>NUCLEOTIDE SEQUENCE [LARGE SCALE GENOMIC DNA]</scope>
    <source>
        <strain evidence="1">Henan</strain>
    </source>
</reference>
<dbReference type="AlphaFoldDB" id="G7YY77"/>
<sequence length="72" mass="8423">MASSLKEGNLKLWVGKYIRFQLTTTKTEGKKRWKDVYCKLQSSGWFHWYEMAASKHPIHGVDLRVITEAHVT</sequence>
<evidence type="ECO:0000313" key="2">
    <source>
        <dbReference type="Proteomes" id="UP000008909"/>
    </source>
</evidence>
<protein>
    <recommendedName>
        <fullName evidence="3">PH domain-containing protein</fullName>
    </recommendedName>
</protein>
<gene>
    <name evidence="1" type="ORF">CLF_113336</name>
</gene>
<dbReference type="SUPFAM" id="SSF50729">
    <property type="entry name" value="PH domain-like"/>
    <property type="match status" value="1"/>
</dbReference>
<name>G7YY77_CLOSI</name>
<dbReference type="EMBL" id="DF145167">
    <property type="protein sequence ID" value="GAA57906.1"/>
    <property type="molecule type" value="Genomic_DNA"/>
</dbReference>
<reference key="2">
    <citation type="submission" date="2011-10" db="EMBL/GenBank/DDBJ databases">
        <title>The genome and transcriptome sequence of Clonorchis sinensis provide insights into the carcinogenic liver fluke.</title>
        <authorList>
            <person name="Wang X."/>
            <person name="Huang Y."/>
            <person name="Chen W."/>
            <person name="Liu H."/>
            <person name="Guo L."/>
            <person name="Chen Y."/>
            <person name="Luo F."/>
            <person name="Zhou W."/>
            <person name="Sun J."/>
            <person name="Mao Q."/>
            <person name="Liang P."/>
            <person name="Zhou C."/>
            <person name="Tian Y."/>
            <person name="Men J."/>
            <person name="Lv X."/>
            <person name="Huang L."/>
            <person name="Zhou J."/>
            <person name="Hu Y."/>
            <person name="Li R."/>
            <person name="Zhang F."/>
            <person name="Lei H."/>
            <person name="Li X."/>
            <person name="Hu X."/>
            <person name="Liang C."/>
            <person name="Xu J."/>
            <person name="Wu Z."/>
            <person name="Yu X."/>
        </authorList>
    </citation>
    <scope>NUCLEOTIDE SEQUENCE</scope>
    <source>
        <strain>Henan</strain>
    </source>
</reference>
<proteinExistence type="predicted"/>
<keyword evidence="2" id="KW-1185">Reference proteome</keyword>